<dbReference type="Gene3D" id="2.60.40.10">
    <property type="entry name" value="Immunoglobulins"/>
    <property type="match status" value="1"/>
</dbReference>
<feature type="domain" description="P/Homo B" evidence="5">
    <location>
        <begin position="615"/>
        <end position="780"/>
    </location>
</feature>
<dbReference type="RefSeq" id="WP_121933688.1">
    <property type="nucleotide sequence ID" value="NZ_RDOJ01000003.1"/>
</dbReference>
<dbReference type="Pfam" id="PF13583">
    <property type="entry name" value="Reprolysin_4"/>
    <property type="match status" value="1"/>
</dbReference>
<keyword evidence="2 4" id="KW-0732">Signal</keyword>
<dbReference type="PROSITE" id="PS51829">
    <property type="entry name" value="P_HOMO_B"/>
    <property type="match status" value="1"/>
</dbReference>
<name>A0A3L9MMF0_9FLAO</name>
<dbReference type="InterPro" id="IPR026444">
    <property type="entry name" value="Secre_tail"/>
</dbReference>
<dbReference type="AlphaFoldDB" id="A0A3L9MMF0"/>
<sequence>MKRNLFCIGLILSSFTTYVSAQENNNIIPTENTLKNKIVDLSNVERVISQSINSKSEQFSIKLPSIDASKTEQFILIERQLLSEELQQKYPSIKSYIGYSTVNPGKRISLSYSPTKGVNTIVYDSDEKYIIEKVNDNYEIFTKDAFPRLNDFNCGDVDSFTTEPRTNIINNPATYRKYRLAVVTDYEFNRYVTPASQTPTYETSLAAVVQTMTYVTPIYENDLSITFELIDGLDQVSYLTDESDPYGSEYNQKTQSLLNTHIGAENYDIGMLFTNKTGGGNAGAIGSVCNDNIKGSAYSGGIYSGYPIFAYVVAHEMGHQFGANHTHARNEGYGANREIGSGETIMGYAGVTGSHDITTQEKTLGQFHHYNLAQINTYLGNQTCGYITPSTNTPPVANIGSRATYQVPKGTAVKLIGSATDADGDSLTYSWEQSNPLTTSTGNNFKNSSSFNTDGANFRVKAHSNDPVGYFPPLAQVLNGNLRTTWNTVSDVQKNMAFTFQVRDNNPQGGQIDAKNINLLIRNSGPFQVTGIDLNQTFVSGEPYNLTWDVAGTDGTGINVQNVAIKLTTDKGQTFTTLVESTPNNGQATITIPSEISAESANIIVESIGNVFYAASPEIAINYEISLDCQTFETSTTYNIPDRVGSQSGGVLVTIPANTGATGTIEDLSLKTDITHPDANQLSLYFMKVNVDRNYVNLYNRSCELNTPNLNFIFSAKGGNLYDNCGTDFAHVTGTTVDFNNYIGYNVRGTYRLAVYDNVINDTGTVNKVTLQACSRTATTLNVGDLVKNKEFGIFPNPNNGNFNIRLETKAPNFTADIVNMAGQTVSTQKINTTSLNVADYRVNVSHLPKGVYIVNINDGNQTQSKKLIIK</sequence>
<feature type="signal peptide" evidence="4">
    <location>
        <begin position="1"/>
        <end position="21"/>
    </location>
</feature>
<dbReference type="EMBL" id="RDOJ01000003">
    <property type="protein sequence ID" value="RLZ11879.1"/>
    <property type="molecule type" value="Genomic_DNA"/>
</dbReference>
<feature type="chain" id="PRO_5018211434" evidence="4">
    <location>
        <begin position="22"/>
        <end position="871"/>
    </location>
</feature>
<dbReference type="NCBIfam" id="TIGR04183">
    <property type="entry name" value="Por_Secre_tail"/>
    <property type="match status" value="1"/>
</dbReference>
<proteinExistence type="predicted"/>
<dbReference type="Proteomes" id="UP000275348">
    <property type="component" value="Unassembled WGS sequence"/>
</dbReference>
<dbReference type="Gene3D" id="2.60.120.260">
    <property type="entry name" value="Galactose-binding domain-like"/>
    <property type="match status" value="1"/>
</dbReference>
<dbReference type="SUPFAM" id="SSF55486">
    <property type="entry name" value="Metalloproteases ('zincins'), catalytic domain"/>
    <property type="match status" value="1"/>
</dbReference>
<dbReference type="InterPro" id="IPR024079">
    <property type="entry name" value="MetalloPept_cat_dom_sf"/>
</dbReference>
<protein>
    <submittedName>
        <fullName evidence="6">T9SS C-terminal target domain-containing protein</fullName>
    </submittedName>
</protein>
<accession>A0A3L9MMF0</accession>
<comment type="caution">
    <text evidence="6">The sequence shown here is derived from an EMBL/GenBank/DDBJ whole genome shotgun (WGS) entry which is preliminary data.</text>
</comment>
<keyword evidence="7" id="KW-1185">Reference proteome</keyword>
<organism evidence="6 7">
    <name type="scientific">Faecalibacter macacae</name>
    <dbReference type="NCBI Taxonomy" id="1859289"/>
    <lineage>
        <taxon>Bacteria</taxon>
        <taxon>Pseudomonadati</taxon>
        <taxon>Bacteroidota</taxon>
        <taxon>Flavobacteriia</taxon>
        <taxon>Flavobacteriales</taxon>
        <taxon>Weeksellaceae</taxon>
        <taxon>Faecalibacter</taxon>
    </lineage>
</organism>
<reference evidence="6 7" key="1">
    <citation type="submission" date="2018-10" db="EMBL/GenBank/DDBJ databases">
        <authorList>
            <person name="Chen X."/>
        </authorList>
    </citation>
    <scope>NUCLEOTIDE SEQUENCE [LARGE SCALE GENOMIC DNA]</scope>
    <source>
        <strain evidence="6 7">YIM 102668</strain>
    </source>
</reference>
<evidence type="ECO:0000256" key="3">
    <source>
        <dbReference type="ARBA" id="ARBA00022801"/>
    </source>
</evidence>
<gene>
    <name evidence="6" type="ORF">EAH69_02860</name>
</gene>
<evidence type="ECO:0000259" key="5">
    <source>
        <dbReference type="PROSITE" id="PS51829"/>
    </source>
</evidence>
<dbReference type="Gene3D" id="3.40.390.10">
    <property type="entry name" value="Collagenase (Catalytic Domain)"/>
    <property type="match status" value="1"/>
</dbReference>
<evidence type="ECO:0000256" key="4">
    <source>
        <dbReference type="SAM" id="SignalP"/>
    </source>
</evidence>
<dbReference type="GO" id="GO:0004252">
    <property type="term" value="F:serine-type endopeptidase activity"/>
    <property type="evidence" value="ECO:0007669"/>
    <property type="project" value="InterPro"/>
</dbReference>
<dbReference type="Pfam" id="PF18962">
    <property type="entry name" value="Por_Secre_tail"/>
    <property type="match status" value="1"/>
</dbReference>
<dbReference type="GO" id="GO:0006508">
    <property type="term" value="P:proteolysis"/>
    <property type="evidence" value="ECO:0007669"/>
    <property type="project" value="UniProtKB-KW"/>
</dbReference>
<evidence type="ECO:0000256" key="2">
    <source>
        <dbReference type="ARBA" id="ARBA00022729"/>
    </source>
</evidence>
<dbReference type="OrthoDB" id="9792152at2"/>
<evidence type="ECO:0000256" key="1">
    <source>
        <dbReference type="ARBA" id="ARBA00022670"/>
    </source>
</evidence>
<dbReference type="GO" id="GO:0008237">
    <property type="term" value="F:metallopeptidase activity"/>
    <property type="evidence" value="ECO:0007669"/>
    <property type="project" value="InterPro"/>
</dbReference>
<evidence type="ECO:0000313" key="6">
    <source>
        <dbReference type="EMBL" id="RLZ11879.1"/>
    </source>
</evidence>
<evidence type="ECO:0000313" key="7">
    <source>
        <dbReference type="Proteomes" id="UP000275348"/>
    </source>
</evidence>
<dbReference type="InterPro" id="IPR013783">
    <property type="entry name" value="Ig-like_fold"/>
</dbReference>
<dbReference type="InterPro" id="IPR002884">
    <property type="entry name" value="P_dom"/>
</dbReference>
<keyword evidence="1" id="KW-0645">Protease</keyword>
<keyword evidence="3" id="KW-0378">Hydrolase</keyword>